<dbReference type="SUPFAM" id="SSF47413">
    <property type="entry name" value="lambda repressor-like DNA-binding domains"/>
    <property type="match status" value="1"/>
</dbReference>
<dbReference type="EMBL" id="JACRTC010000001">
    <property type="protein sequence ID" value="MBC8569366.1"/>
    <property type="molecule type" value="Genomic_DNA"/>
</dbReference>
<dbReference type="SUPFAM" id="SSF53822">
    <property type="entry name" value="Periplasmic binding protein-like I"/>
    <property type="match status" value="1"/>
</dbReference>
<dbReference type="CDD" id="cd01392">
    <property type="entry name" value="HTH_LacI"/>
    <property type="match status" value="1"/>
</dbReference>
<evidence type="ECO:0000256" key="1">
    <source>
        <dbReference type="ARBA" id="ARBA00023015"/>
    </source>
</evidence>
<dbReference type="InterPro" id="IPR010982">
    <property type="entry name" value="Lambda_DNA-bd_dom_sf"/>
</dbReference>
<protein>
    <submittedName>
        <fullName evidence="5">LacI family DNA-binding transcriptional regulator</fullName>
    </submittedName>
</protein>
<keyword evidence="2 5" id="KW-0238">DNA-binding</keyword>
<evidence type="ECO:0000313" key="5">
    <source>
        <dbReference type="EMBL" id="MBC8569366.1"/>
    </source>
</evidence>
<dbReference type="CDD" id="cd06267">
    <property type="entry name" value="PBP1_LacI_sugar_binding-like"/>
    <property type="match status" value="1"/>
</dbReference>
<name>A0A926ECD6_9FIRM</name>
<dbReference type="Pfam" id="PF00356">
    <property type="entry name" value="LacI"/>
    <property type="match status" value="1"/>
</dbReference>
<organism evidence="5 6">
    <name type="scientific">Zongyangia hominis</name>
    <dbReference type="NCBI Taxonomy" id="2763677"/>
    <lineage>
        <taxon>Bacteria</taxon>
        <taxon>Bacillati</taxon>
        <taxon>Bacillota</taxon>
        <taxon>Clostridia</taxon>
        <taxon>Eubacteriales</taxon>
        <taxon>Oscillospiraceae</taxon>
        <taxon>Zongyangia</taxon>
    </lineage>
</organism>
<dbReference type="Gene3D" id="3.40.50.2300">
    <property type="match status" value="2"/>
</dbReference>
<dbReference type="PROSITE" id="PS50932">
    <property type="entry name" value="HTH_LACI_2"/>
    <property type="match status" value="1"/>
</dbReference>
<evidence type="ECO:0000256" key="2">
    <source>
        <dbReference type="ARBA" id="ARBA00023125"/>
    </source>
</evidence>
<gene>
    <name evidence="5" type="ORF">H8709_00790</name>
</gene>
<sequence>MSNEKPKEYLGIREIAKLAHVSPSTVSRVINSPERTSEEVRNQVNAVIKKYHYIPNQLAKNLFSKSSNAIAVFIHDMTNAYFMLLLKELSRLAFEQKYTLLTCNINNSQVEQEYLDYCQSIRTKGIIVVDGPFTDLYKHTPPSIKLVSFDRVMDSWNHSSVTANQLQGIDLVLEHLVGLGHRKIAYAADKWKSYGANTRKHAYQQLIGWKYNLPYREDYVGYFECAIPCGLDIVNYYMSLPDPPTAILCTNDTMAIGVLMGAQHLGLKVPEDLSIVGFDGLNENFSFPKLTTVKQDYHQIARHLFDNIVDPVKAAQVHHDVVDVSLSIGQTTGPAKR</sequence>
<keyword evidence="6" id="KW-1185">Reference proteome</keyword>
<dbReference type="PANTHER" id="PTHR30146:SF109">
    <property type="entry name" value="HTH-TYPE TRANSCRIPTIONAL REGULATOR GALS"/>
    <property type="match status" value="1"/>
</dbReference>
<keyword evidence="3" id="KW-0804">Transcription</keyword>
<dbReference type="InterPro" id="IPR046335">
    <property type="entry name" value="LacI/GalR-like_sensor"/>
</dbReference>
<comment type="caution">
    <text evidence="5">The sequence shown here is derived from an EMBL/GenBank/DDBJ whole genome shotgun (WGS) entry which is preliminary data.</text>
</comment>
<dbReference type="PANTHER" id="PTHR30146">
    <property type="entry name" value="LACI-RELATED TRANSCRIPTIONAL REPRESSOR"/>
    <property type="match status" value="1"/>
</dbReference>
<evidence type="ECO:0000259" key="4">
    <source>
        <dbReference type="PROSITE" id="PS50932"/>
    </source>
</evidence>
<keyword evidence="1" id="KW-0805">Transcription regulation</keyword>
<dbReference type="GO" id="GO:0003700">
    <property type="term" value="F:DNA-binding transcription factor activity"/>
    <property type="evidence" value="ECO:0007669"/>
    <property type="project" value="TreeGrafter"/>
</dbReference>
<evidence type="ECO:0000256" key="3">
    <source>
        <dbReference type="ARBA" id="ARBA00023163"/>
    </source>
</evidence>
<dbReference type="PROSITE" id="PS00356">
    <property type="entry name" value="HTH_LACI_1"/>
    <property type="match status" value="1"/>
</dbReference>
<dbReference type="AlphaFoldDB" id="A0A926ECD6"/>
<reference evidence="5" key="1">
    <citation type="submission" date="2020-08" db="EMBL/GenBank/DDBJ databases">
        <title>Genome public.</title>
        <authorList>
            <person name="Liu C."/>
            <person name="Sun Q."/>
        </authorList>
    </citation>
    <scope>NUCLEOTIDE SEQUENCE</scope>
    <source>
        <strain evidence="5">NSJ-54</strain>
    </source>
</reference>
<dbReference type="Gene3D" id="1.10.260.40">
    <property type="entry name" value="lambda repressor-like DNA-binding domains"/>
    <property type="match status" value="1"/>
</dbReference>
<dbReference type="InterPro" id="IPR028082">
    <property type="entry name" value="Peripla_BP_I"/>
</dbReference>
<feature type="domain" description="HTH lacI-type" evidence="4">
    <location>
        <begin position="10"/>
        <end position="64"/>
    </location>
</feature>
<accession>A0A926ECD6</accession>
<dbReference type="InterPro" id="IPR000843">
    <property type="entry name" value="HTH_LacI"/>
</dbReference>
<dbReference type="Pfam" id="PF13377">
    <property type="entry name" value="Peripla_BP_3"/>
    <property type="match status" value="1"/>
</dbReference>
<dbReference type="GO" id="GO:0000976">
    <property type="term" value="F:transcription cis-regulatory region binding"/>
    <property type="evidence" value="ECO:0007669"/>
    <property type="project" value="TreeGrafter"/>
</dbReference>
<dbReference type="RefSeq" id="WP_262396470.1">
    <property type="nucleotide sequence ID" value="NZ_JACRTC010000001.1"/>
</dbReference>
<dbReference type="SMART" id="SM00354">
    <property type="entry name" value="HTH_LACI"/>
    <property type="match status" value="1"/>
</dbReference>
<proteinExistence type="predicted"/>
<evidence type="ECO:0000313" key="6">
    <source>
        <dbReference type="Proteomes" id="UP000660861"/>
    </source>
</evidence>
<dbReference type="Proteomes" id="UP000660861">
    <property type="component" value="Unassembled WGS sequence"/>
</dbReference>